<sequence length="133" mass="14740">MCPIKCDCGEKGTCSIVNGLKRCTCQEGYTDADGICKECDCGEKGTCTFIYGLKWCACEKGHTEVDGICKECDCGEKGTCSFINGLKKVHLRKMVMQRLMEFAKTVIVESTLILATWMQWTANFVCATLDMCK</sequence>
<protein>
    <recommendedName>
        <fullName evidence="3">EGF-like domain-containing protein</fullName>
    </recommendedName>
</protein>
<evidence type="ECO:0000313" key="2">
    <source>
        <dbReference type="Proteomes" id="UP001054837"/>
    </source>
</evidence>
<name>A0AAV4SKE3_9ARAC</name>
<dbReference type="AlphaFoldDB" id="A0AAV4SKE3"/>
<gene>
    <name evidence="1" type="ORF">CDAR_83231</name>
</gene>
<evidence type="ECO:0008006" key="3">
    <source>
        <dbReference type="Google" id="ProtNLM"/>
    </source>
</evidence>
<dbReference type="EMBL" id="BPLQ01007759">
    <property type="protein sequence ID" value="GIY32223.1"/>
    <property type="molecule type" value="Genomic_DNA"/>
</dbReference>
<dbReference type="Proteomes" id="UP001054837">
    <property type="component" value="Unassembled WGS sequence"/>
</dbReference>
<reference evidence="1 2" key="1">
    <citation type="submission" date="2021-06" db="EMBL/GenBank/DDBJ databases">
        <title>Caerostris darwini draft genome.</title>
        <authorList>
            <person name="Kono N."/>
            <person name="Arakawa K."/>
        </authorList>
    </citation>
    <scope>NUCLEOTIDE SEQUENCE [LARGE SCALE GENOMIC DNA]</scope>
</reference>
<proteinExistence type="predicted"/>
<comment type="caution">
    <text evidence="1">The sequence shown here is derived from an EMBL/GenBank/DDBJ whole genome shotgun (WGS) entry which is preliminary data.</text>
</comment>
<organism evidence="1 2">
    <name type="scientific">Caerostris darwini</name>
    <dbReference type="NCBI Taxonomy" id="1538125"/>
    <lineage>
        <taxon>Eukaryota</taxon>
        <taxon>Metazoa</taxon>
        <taxon>Ecdysozoa</taxon>
        <taxon>Arthropoda</taxon>
        <taxon>Chelicerata</taxon>
        <taxon>Arachnida</taxon>
        <taxon>Araneae</taxon>
        <taxon>Araneomorphae</taxon>
        <taxon>Entelegynae</taxon>
        <taxon>Araneoidea</taxon>
        <taxon>Araneidae</taxon>
        <taxon>Caerostris</taxon>
    </lineage>
</organism>
<evidence type="ECO:0000313" key="1">
    <source>
        <dbReference type="EMBL" id="GIY32223.1"/>
    </source>
</evidence>
<accession>A0AAV4SKE3</accession>
<keyword evidence="2" id="KW-1185">Reference proteome</keyword>